<organism evidence="1 2">
    <name type="scientific">Methylobacterium ajmalii</name>
    <dbReference type="NCBI Taxonomy" id="2738439"/>
    <lineage>
        <taxon>Bacteria</taxon>
        <taxon>Pseudomonadati</taxon>
        <taxon>Pseudomonadota</taxon>
        <taxon>Alphaproteobacteria</taxon>
        <taxon>Hyphomicrobiales</taxon>
        <taxon>Methylobacteriaceae</taxon>
        <taxon>Methylobacterium</taxon>
    </lineage>
</organism>
<keyword evidence="2" id="KW-1185">Reference proteome</keyword>
<sequence>MTSRRTLHWSVAVHSMKVDRSARQPVREERLRSGATGDLTAWRGRSGRRYVCSVYPASAAGDLDLEGDAAALVLAVARNAAGAAALLAIGSVPAGATELHVHRLAETADERAAAVADLAPPSVADALDALLALYAAPGTWSRQGGGGLDLEAALYRVIGDPDEDGIGEGEARRREALVAGTFEACGADLVALEAATRRQDVVVAVLRAGRERLAATSLS</sequence>
<evidence type="ECO:0000313" key="2">
    <source>
        <dbReference type="Proteomes" id="UP001407347"/>
    </source>
</evidence>
<dbReference type="RefSeq" id="WP_346013906.1">
    <property type="nucleotide sequence ID" value="NZ_JAQYXP010000010.1"/>
</dbReference>
<comment type="caution">
    <text evidence="1">The sequence shown here is derived from an EMBL/GenBank/DDBJ whole genome shotgun (WGS) entry which is preliminary data.</text>
</comment>
<accession>A0ABV0A8Y0</accession>
<reference evidence="1 2" key="1">
    <citation type="journal article" date="2023" name="PLoS ONE">
        <title>Complete genome assembly of Hawai'i environmental nontuberculous mycobacteria reveals unexpected co-isolation with methylobacteria.</title>
        <authorList>
            <person name="Hendrix J."/>
            <person name="Epperson L.E."/>
            <person name="Tong E.I."/>
            <person name="Chan Y.L."/>
            <person name="Hasan N.A."/>
            <person name="Dawrs S.N."/>
            <person name="Norton G.J."/>
            <person name="Virdi R."/>
            <person name="Crooks J.L."/>
            <person name="Chan E.D."/>
            <person name="Honda J.R."/>
            <person name="Strong M."/>
        </authorList>
    </citation>
    <scope>NUCLEOTIDE SEQUENCE [LARGE SCALE GENOMIC DNA]</scope>
    <source>
        <strain evidence="1 2">NJH_HI04-1</strain>
    </source>
</reference>
<dbReference type="EMBL" id="JAQYXP010000010">
    <property type="protein sequence ID" value="MEN3238959.1"/>
    <property type="molecule type" value="Genomic_DNA"/>
</dbReference>
<name>A0ABV0A8Y0_9HYPH</name>
<gene>
    <name evidence="1" type="ORF">PUR29_36600</name>
</gene>
<dbReference type="Proteomes" id="UP001407347">
    <property type="component" value="Unassembled WGS sequence"/>
</dbReference>
<protein>
    <submittedName>
        <fullName evidence="1">Uncharacterized protein</fullName>
    </submittedName>
</protein>
<proteinExistence type="predicted"/>
<evidence type="ECO:0000313" key="1">
    <source>
        <dbReference type="EMBL" id="MEN3238959.1"/>
    </source>
</evidence>